<dbReference type="Proteomes" id="UP000076079">
    <property type="component" value="Chromosome"/>
</dbReference>
<name>A0A143PEZ8_LUTPR</name>
<gene>
    <name evidence="1" type="ORF">LuPra_00309</name>
</gene>
<accession>A0A143PEZ8</accession>
<dbReference type="Gene3D" id="3.40.720.10">
    <property type="entry name" value="Alkaline Phosphatase, subunit A"/>
    <property type="match status" value="2"/>
</dbReference>
<sequence length="599" mass="65146">MLVSLDGMGTRLFLDDPVSRELRSLQALRARGVMADGLVPHMPSTTANTHAALWTGAWGDVNGITSNEMPLPPRGERRASDRVSGYRSEGLRAEPIWVAAARQGVRTVTQQATQVYPLRERVTGGDLTLPPTLLHGYQAPVIAPARWLRRSDLTAVPCTDTDARAVTCVTWPAGRVVFRAALSSGADGRRFLRVRVDGTARSVDVPLAATEHDPPRGRELARHFSDGLLVDLPGLAPAMAYFRLFEASPDGRSLVLFQSVLHEFVLYTGHEATRAEAIAFLQEAGGFIGNGDDEPWEVEGIGGVSLAQGGDGARERRYLETLELGIRQTIRHAHYLWRTHTPRLMLAYVSMPDEMEHAWLGQAHQDARYEPLRRWGYQLVDRAVETYVGFASANDHVVFVSDHGMTTVTHEVRMNIALRNAGLVAVDARGQVDAARSKVLYGRNCLLVHTVDWKGGVVPLAEADAVLGQAIAVLRAVRAQDGQPVITGAFSSPADRERLGFGGPNGFDACFDARAGYMLSAGLGDGPVVRRRQRSTGEHGFLPTRPDMQGILIAAGPRIPKGGRWPRRRAIDVAPLVSDLLGIDPPRDSRGQSPVGGEK</sequence>
<dbReference type="GO" id="GO:0016787">
    <property type="term" value="F:hydrolase activity"/>
    <property type="evidence" value="ECO:0007669"/>
    <property type="project" value="UniProtKB-ARBA"/>
</dbReference>
<dbReference type="PANTHER" id="PTHR10151:SF120">
    <property type="entry name" value="BIS(5'-ADENOSYL)-TRIPHOSPHATASE"/>
    <property type="match status" value="1"/>
</dbReference>
<evidence type="ECO:0000313" key="1">
    <source>
        <dbReference type="EMBL" id="AMY07142.1"/>
    </source>
</evidence>
<protein>
    <submittedName>
        <fullName evidence="1">Type I phosphodiesterase / nucleotide pyrophosphatase</fullName>
    </submittedName>
</protein>
<dbReference type="AlphaFoldDB" id="A0A143PEZ8"/>
<dbReference type="Pfam" id="PF01663">
    <property type="entry name" value="Phosphodiest"/>
    <property type="match status" value="2"/>
</dbReference>
<dbReference type="SUPFAM" id="SSF53649">
    <property type="entry name" value="Alkaline phosphatase-like"/>
    <property type="match status" value="1"/>
</dbReference>
<dbReference type="InterPro" id="IPR017850">
    <property type="entry name" value="Alkaline_phosphatase_core_sf"/>
</dbReference>
<dbReference type="PATRIC" id="fig|1813736.3.peg.323"/>
<dbReference type="STRING" id="1855912.LuPra_00309"/>
<evidence type="ECO:0000313" key="2">
    <source>
        <dbReference type="Proteomes" id="UP000076079"/>
    </source>
</evidence>
<reference evidence="2" key="2">
    <citation type="submission" date="2016-04" db="EMBL/GenBank/DDBJ databases">
        <title>First Complete Genome Sequence of a Subdivision 6 Acidobacterium.</title>
        <authorList>
            <person name="Huang S."/>
            <person name="Vieira S."/>
            <person name="Bunk B."/>
            <person name="Riedel T."/>
            <person name="Sproeer C."/>
            <person name="Overmann J."/>
        </authorList>
    </citation>
    <scope>NUCLEOTIDE SEQUENCE [LARGE SCALE GENOMIC DNA]</scope>
    <source>
        <strain evidence="2">DSM 100886 HEG_-6_39</strain>
    </source>
</reference>
<dbReference type="EMBL" id="CP015136">
    <property type="protein sequence ID" value="AMY07142.1"/>
    <property type="molecule type" value="Genomic_DNA"/>
</dbReference>
<dbReference type="InterPro" id="IPR002591">
    <property type="entry name" value="Phosphodiest/P_Trfase"/>
</dbReference>
<organism evidence="1 2">
    <name type="scientific">Luteitalea pratensis</name>
    <dbReference type="NCBI Taxonomy" id="1855912"/>
    <lineage>
        <taxon>Bacteria</taxon>
        <taxon>Pseudomonadati</taxon>
        <taxon>Acidobacteriota</taxon>
        <taxon>Vicinamibacteria</taxon>
        <taxon>Vicinamibacterales</taxon>
        <taxon>Vicinamibacteraceae</taxon>
        <taxon>Luteitalea</taxon>
    </lineage>
</organism>
<dbReference type="PANTHER" id="PTHR10151">
    <property type="entry name" value="ECTONUCLEOTIDE PYROPHOSPHATASE/PHOSPHODIESTERASE"/>
    <property type="match status" value="1"/>
</dbReference>
<reference evidence="1 2" key="1">
    <citation type="journal article" date="2016" name="Genome Announc.">
        <title>First Complete Genome Sequence of a Subdivision 6 Acidobacterium Strain.</title>
        <authorList>
            <person name="Huang S."/>
            <person name="Vieira S."/>
            <person name="Bunk B."/>
            <person name="Riedel T."/>
            <person name="Sproer C."/>
            <person name="Overmann J."/>
        </authorList>
    </citation>
    <scope>NUCLEOTIDE SEQUENCE [LARGE SCALE GENOMIC DNA]</scope>
    <source>
        <strain evidence="2">DSM 100886 HEG_-6_39</strain>
    </source>
</reference>
<proteinExistence type="predicted"/>
<keyword evidence="2" id="KW-1185">Reference proteome</keyword>
<dbReference type="KEGG" id="abac:LuPra_00309"/>